<organism evidence="8 9">
    <name type="scientific">Chrysophaeum taylorii</name>
    <dbReference type="NCBI Taxonomy" id="2483200"/>
    <lineage>
        <taxon>Eukaryota</taxon>
        <taxon>Sar</taxon>
        <taxon>Stramenopiles</taxon>
        <taxon>Ochrophyta</taxon>
        <taxon>Pelagophyceae</taxon>
        <taxon>Pelagomonadales</taxon>
        <taxon>Pelagomonadaceae</taxon>
        <taxon>Chrysophaeum</taxon>
    </lineage>
</organism>
<dbReference type="GO" id="GO:0030150">
    <property type="term" value="P:protein import into mitochondrial matrix"/>
    <property type="evidence" value="ECO:0007669"/>
    <property type="project" value="TreeGrafter"/>
</dbReference>
<keyword evidence="5" id="KW-0496">Mitochondrion</keyword>
<dbReference type="GO" id="GO:0051087">
    <property type="term" value="F:protein-folding chaperone binding"/>
    <property type="evidence" value="ECO:0007669"/>
    <property type="project" value="TreeGrafter"/>
</dbReference>
<evidence type="ECO:0000313" key="9">
    <source>
        <dbReference type="Proteomes" id="UP001230188"/>
    </source>
</evidence>
<dbReference type="Gene3D" id="3.10.450.240">
    <property type="match status" value="1"/>
</dbReference>
<dbReference type="SMART" id="SM00978">
    <property type="entry name" value="Tim44"/>
    <property type="match status" value="1"/>
</dbReference>
<keyword evidence="3" id="KW-0999">Mitochondrion inner membrane</keyword>
<evidence type="ECO:0000256" key="5">
    <source>
        <dbReference type="ARBA" id="ARBA00023128"/>
    </source>
</evidence>
<comment type="caution">
    <text evidence="8">The sequence shown here is derived from an EMBL/GenBank/DDBJ whole genome shotgun (WGS) entry which is preliminary data.</text>
</comment>
<keyword evidence="6" id="KW-0472">Membrane</keyword>
<gene>
    <name evidence="8" type="ORF">CTAYLR_003302</name>
</gene>
<dbReference type="SUPFAM" id="SSF54427">
    <property type="entry name" value="NTF2-like"/>
    <property type="match status" value="1"/>
</dbReference>
<protein>
    <recommendedName>
        <fullName evidence="7">Tim44-like domain-containing protein</fullName>
    </recommendedName>
</protein>
<evidence type="ECO:0000256" key="6">
    <source>
        <dbReference type="ARBA" id="ARBA00023136"/>
    </source>
</evidence>
<dbReference type="InterPro" id="IPR032710">
    <property type="entry name" value="NTF2-like_dom_sf"/>
</dbReference>
<evidence type="ECO:0000256" key="4">
    <source>
        <dbReference type="ARBA" id="ARBA00022946"/>
    </source>
</evidence>
<dbReference type="AlphaFoldDB" id="A0AAD7UGD3"/>
<feature type="domain" description="Tim44-like" evidence="7">
    <location>
        <begin position="171"/>
        <end position="321"/>
    </location>
</feature>
<keyword evidence="9" id="KW-1185">Reference proteome</keyword>
<evidence type="ECO:0000259" key="7">
    <source>
        <dbReference type="SMART" id="SM00978"/>
    </source>
</evidence>
<dbReference type="GO" id="GO:0005743">
    <property type="term" value="C:mitochondrial inner membrane"/>
    <property type="evidence" value="ECO:0007669"/>
    <property type="project" value="UniProtKB-SubCell"/>
</dbReference>
<evidence type="ECO:0000256" key="2">
    <source>
        <dbReference type="ARBA" id="ARBA00009597"/>
    </source>
</evidence>
<keyword evidence="4" id="KW-0809">Transit peptide</keyword>
<evidence type="ECO:0000256" key="1">
    <source>
        <dbReference type="ARBA" id="ARBA00004273"/>
    </source>
</evidence>
<comment type="similarity">
    <text evidence="2">Belongs to the Tim44 family.</text>
</comment>
<sequence>MGVRAASSNDRFKNVAAAATAWARRAREAVREVDREALMERLKREAREAFDELVQGRKREVLRQSLKGEAGPEASGEAAAGDAAHKALLVVEQEEPWEKLRQRLREAPIIQEILRGAKKLRETKVGQAADKVGTSIRDRVEDAREFWETSQNPLVYQASSIVDAVTAENEYAAATRELRRLDPAFSLEEWRNAVSHDLVPNVVNAFVDGNTTALKPWLSEGLFSRIAHEIRLRKQEGLRYDDARVLDCESAEILAVQLDDNHASPTFVVQFMTQQINCIRNREGDVIEGAPDDIRAYFYVMAFQRHLVQDHLTWKIIDFQIGGGDKYY</sequence>
<dbReference type="Pfam" id="PF04280">
    <property type="entry name" value="Tim44"/>
    <property type="match status" value="1"/>
</dbReference>
<accession>A0AAD7UGD3</accession>
<proteinExistence type="inferred from homology"/>
<dbReference type="InterPro" id="IPR007379">
    <property type="entry name" value="Tim44-like_dom"/>
</dbReference>
<reference evidence="8" key="1">
    <citation type="submission" date="2023-01" db="EMBL/GenBank/DDBJ databases">
        <title>Metagenome sequencing of chrysophaentin producing Chrysophaeum taylorii.</title>
        <authorList>
            <person name="Davison J."/>
            <person name="Bewley C."/>
        </authorList>
    </citation>
    <scope>NUCLEOTIDE SEQUENCE</scope>
    <source>
        <strain evidence="8">NIES-1699</strain>
    </source>
</reference>
<comment type="subcellular location">
    <subcellularLocation>
        <location evidence="1">Mitochondrion inner membrane</location>
    </subcellularLocation>
</comment>
<evidence type="ECO:0000313" key="8">
    <source>
        <dbReference type="EMBL" id="KAJ8605429.1"/>
    </source>
</evidence>
<name>A0AAD7UGD3_9STRA</name>
<dbReference type="Proteomes" id="UP001230188">
    <property type="component" value="Unassembled WGS sequence"/>
</dbReference>
<dbReference type="PANTHER" id="PTHR10721:SF1">
    <property type="entry name" value="MITOCHONDRIAL IMPORT INNER MEMBRANE TRANSLOCASE SUBUNIT TIM44"/>
    <property type="match status" value="1"/>
</dbReference>
<dbReference type="InterPro" id="IPR039544">
    <property type="entry name" value="Tim44-like"/>
</dbReference>
<evidence type="ECO:0000256" key="3">
    <source>
        <dbReference type="ARBA" id="ARBA00022792"/>
    </source>
</evidence>
<dbReference type="PANTHER" id="PTHR10721">
    <property type="entry name" value="MITOCHONDRIAL IMPORT INNER MEMBRANE TRANSLOCASE SUBUNIT TIM44"/>
    <property type="match status" value="1"/>
</dbReference>
<dbReference type="EMBL" id="JAQMWT010000315">
    <property type="protein sequence ID" value="KAJ8605429.1"/>
    <property type="molecule type" value="Genomic_DNA"/>
</dbReference>